<comment type="caution">
    <text evidence="5">The sequence shown here is derived from an EMBL/GenBank/DDBJ whole genome shotgun (WGS) entry which is preliminary data.</text>
</comment>
<dbReference type="GO" id="GO:0003700">
    <property type="term" value="F:DNA-binding transcription factor activity"/>
    <property type="evidence" value="ECO:0007669"/>
    <property type="project" value="TreeGrafter"/>
</dbReference>
<sequence length="242" mass="27008">MYVRCFLCPLRLKPAFTPKSEEDVALIDSLKSDHLVVPAGAEFIHPEQPDSELYTLFSGWAFRYKELADGRRQILSFCLPGDLIGLQGTMFEKSAYGAIALTDVELCVIPRRRLSRFFERAAELAYEVTWLGARSEALVDENLLTAGRRGADERIAALMCSLYKRAETLGMVENGALELPLTQQHIADALGLSLVHTNKTLARLKKQGLFSLSSGRLIVSNLRGLSRFAQHFEKDLAPRPIL</sequence>
<dbReference type="Pfam" id="PF00027">
    <property type="entry name" value="cNMP_binding"/>
    <property type="match status" value="1"/>
</dbReference>
<evidence type="ECO:0000313" key="5">
    <source>
        <dbReference type="EMBL" id="PZQ19105.1"/>
    </source>
</evidence>
<dbReference type="PANTHER" id="PTHR24567:SF26">
    <property type="entry name" value="REGULATORY PROTEIN YEIL"/>
    <property type="match status" value="1"/>
</dbReference>
<dbReference type="Pfam" id="PF13545">
    <property type="entry name" value="HTH_Crp_2"/>
    <property type="match status" value="1"/>
</dbReference>
<organism evidence="5 6">
    <name type="scientific">Ancylobacter novellus</name>
    <name type="common">Thiobacillus novellus</name>
    <dbReference type="NCBI Taxonomy" id="921"/>
    <lineage>
        <taxon>Bacteria</taxon>
        <taxon>Pseudomonadati</taxon>
        <taxon>Pseudomonadota</taxon>
        <taxon>Alphaproteobacteria</taxon>
        <taxon>Hyphomicrobiales</taxon>
        <taxon>Xanthobacteraceae</taxon>
        <taxon>Ancylobacter</taxon>
    </lineage>
</organism>
<keyword evidence="2" id="KW-0238">DNA-binding</keyword>
<name>A0A2W5KWH4_ANCNO</name>
<dbReference type="InterPro" id="IPR036388">
    <property type="entry name" value="WH-like_DNA-bd_sf"/>
</dbReference>
<dbReference type="PANTHER" id="PTHR24567">
    <property type="entry name" value="CRP FAMILY TRANSCRIPTIONAL REGULATORY PROTEIN"/>
    <property type="match status" value="1"/>
</dbReference>
<reference evidence="5 6" key="1">
    <citation type="submission" date="2017-08" db="EMBL/GenBank/DDBJ databases">
        <title>Infants hospitalized years apart are colonized by the same room-sourced microbial strains.</title>
        <authorList>
            <person name="Brooks B."/>
            <person name="Olm M.R."/>
            <person name="Firek B.A."/>
            <person name="Baker R."/>
            <person name="Thomas B.C."/>
            <person name="Morowitz M.J."/>
            <person name="Banfield J.F."/>
        </authorList>
    </citation>
    <scope>NUCLEOTIDE SEQUENCE [LARGE SCALE GENOMIC DNA]</scope>
    <source>
        <strain evidence="5">S2_005_003_R2_43</strain>
    </source>
</reference>
<dbReference type="GO" id="GO:0005829">
    <property type="term" value="C:cytosol"/>
    <property type="evidence" value="ECO:0007669"/>
    <property type="project" value="TreeGrafter"/>
</dbReference>
<dbReference type="CDD" id="cd00038">
    <property type="entry name" value="CAP_ED"/>
    <property type="match status" value="1"/>
</dbReference>
<evidence type="ECO:0000259" key="4">
    <source>
        <dbReference type="PROSITE" id="PS51063"/>
    </source>
</evidence>
<accession>A0A2W5KWH4</accession>
<dbReference type="Gene3D" id="2.60.120.10">
    <property type="entry name" value="Jelly Rolls"/>
    <property type="match status" value="1"/>
</dbReference>
<dbReference type="Proteomes" id="UP000249577">
    <property type="component" value="Unassembled WGS sequence"/>
</dbReference>
<dbReference type="InterPro" id="IPR000595">
    <property type="entry name" value="cNMP-bd_dom"/>
</dbReference>
<dbReference type="InterPro" id="IPR050397">
    <property type="entry name" value="Env_Response_Regulators"/>
</dbReference>
<evidence type="ECO:0000256" key="1">
    <source>
        <dbReference type="ARBA" id="ARBA00023015"/>
    </source>
</evidence>
<dbReference type="Gene3D" id="1.10.10.10">
    <property type="entry name" value="Winged helix-like DNA-binding domain superfamily/Winged helix DNA-binding domain"/>
    <property type="match status" value="1"/>
</dbReference>
<dbReference type="AlphaFoldDB" id="A0A2W5KWH4"/>
<dbReference type="SMART" id="SM00419">
    <property type="entry name" value="HTH_CRP"/>
    <property type="match status" value="1"/>
</dbReference>
<dbReference type="EMBL" id="QFPN01000001">
    <property type="protein sequence ID" value="PZQ19105.1"/>
    <property type="molecule type" value="Genomic_DNA"/>
</dbReference>
<dbReference type="InterPro" id="IPR018490">
    <property type="entry name" value="cNMP-bd_dom_sf"/>
</dbReference>
<dbReference type="InterPro" id="IPR012318">
    <property type="entry name" value="HTH_CRP"/>
</dbReference>
<protein>
    <submittedName>
        <fullName evidence="5">Crp/Fnr family transcriptional regulator</fullName>
    </submittedName>
</protein>
<evidence type="ECO:0000256" key="2">
    <source>
        <dbReference type="ARBA" id="ARBA00023125"/>
    </source>
</evidence>
<dbReference type="GO" id="GO:0003677">
    <property type="term" value="F:DNA binding"/>
    <property type="evidence" value="ECO:0007669"/>
    <property type="project" value="UniProtKB-KW"/>
</dbReference>
<keyword evidence="1" id="KW-0805">Transcription regulation</keyword>
<proteinExistence type="predicted"/>
<dbReference type="SUPFAM" id="SSF51206">
    <property type="entry name" value="cAMP-binding domain-like"/>
    <property type="match status" value="1"/>
</dbReference>
<evidence type="ECO:0000256" key="3">
    <source>
        <dbReference type="ARBA" id="ARBA00023163"/>
    </source>
</evidence>
<gene>
    <name evidence="5" type="ORF">DI565_01570</name>
</gene>
<dbReference type="SUPFAM" id="SSF46785">
    <property type="entry name" value="Winged helix' DNA-binding domain"/>
    <property type="match status" value="1"/>
</dbReference>
<dbReference type="PROSITE" id="PS51063">
    <property type="entry name" value="HTH_CRP_2"/>
    <property type="match status" value="1"/>
</dbReference>
<dbReference type="InterPro" id="IPR036390">
    <property type="entry name" value="WH_DNA-bd_sf"/>
</dbReference>
<dbReference type="InterPro" id="IPR014710">
    <property type="entry name" value="RmlC-like_jellyroll"/>
</dbReference>
<feature type="domain" description="HTH crp-type" evidence="4">
    <location>
        <begin position="149"/>
        <end position="223"/>
    </location>
</feature>
<keyword evidence="3" id="KW-0804">Transcription</keyword>
<evidence type="ECO:0000313" key="6">
    <source>
        <dbReference type="Proteomes" id="UP000249577"/>
    </source>
</evidence>